<proteinExistence type="predicted"/>
<sequence>MNDTTAADQPRSQSEHGSDATDKDRTSVCTFEKKLHGTPPDVTARAYDTRKRQLSIFVLENHEFDSQVFQALMNIEATLIIPVAQPQCLRRQTPDWKTLHEELSDENE</sequence>
<evidence type="ECO:0000256" key="1">
    <source>
        <dbReference type="SAM" id="MobiDB-lite"/>
    </source>
</evidence>
<dbReference type="AlphaFoldDB" id="A0A1X6N8D4"/>
<dbReference type="EMBL" id="KZ110593">
    <property type="protein sequence ID" value="OSX64871.1"/>
    <property type="molecule type" value="Genomic_DNA"/>
</dbReference>
<protein>
    <submittedName>
        <fullName evidence="2">Uncharacterized protein</fullName>
    </submittedName>
</protein>
<evidence type="ECO:0000313" key="3">
    <source>
        <dbReference type="Proteomes" id="UP000194127"/>
    </source>
</evidence>
<gene>
    <name evidence="2" type="ORF">POSPLADRAFT_1053678</name>
</gene>
<name>A0A1X6N8D4_9APHY</name>
<feature type="region of interest" description="Disordered" evidence="1">
    <location>
        <begin position="1"/>
        <end position="25"/>
    </location>
</feature>
<feature type="compositionally biased region" description="Basic and acidic residues" evidence="1">
    <location>
        <begin position="13"/>
        <end position="25"/>
    </location>
</feature>
<reference evidence="2 3" key="1">
    <citation type="submission" date="2017-04" db="EMBL/GenBank/DDBJ databases">
        <title>Genome Sequence of the Model Brown-Rot Fungus Postia placenta SB12.</title>
        <authorList>
            <consortium name="DOE Joint Genome Institute"/>
            <person name="Gaskell J."/>
            <person name="Kersten P."/>
            <person name="Larrondo L.F."/>
            <person name="Canessa P."/>
            <person name="Martinez D."/>
            <person name="Hibbett D."/>
            <person name="Schmoll M."/>
            <person name="Kubicek C.P."/>
            <person name="Martinez A.T."/>
            <person name="Yadav J."/>
            <person name="Master E."/>
            <person name="Magnuson J.K."/>
            <person name="James T."/>
            <person name="Yaver D."/>
            <person name="Berka R."/>
            <person name="Labutti K."/>
            <person name="Lipzen A."/>
            <person name="Aerts A."/>
            <person name="Barry K."/>
            <person name="Henrissat B."/>
            <person name="Blanchette R."/>
            <person name="Grigoriev I."/>
            <person name="Cullen D."/>
        </authorList>
    </citation>
    <scope>NUCLEOTIDE SEQUENCE [LARGE SCALE GENOMIC DNA]</scope>
    <source>
        <strain evidence="2 3">MAD-698-R-SB12</strain>
    </source>
</reference>
<dbReference type="Proteomes" id="UP000194127">
    <property type="component" value="Unassembled WGS sequence"/>
</dbReference>
<dbReference type="RefSeq" id="XP_024341665.1">
    <property type="nucleotide sequence ID" value="XM_024480439.1"/>
</dbReference>
<dbReference type="GeneID" id="36325389"/>
<evidence type="ECO:0000313" key="2">
    <source>
        <dbReference type="EMBL" id="OSX64871.1"/>
    </source>
</evidence>
<keyword evidence="3" id="KW-1185">Reference proteome</keyword>
<accession>A0A1X6N8D4</accession>
<feature type="compositionally biased region" description="Polar residues" evidence="1">
    <location>
        <begin position="1"/>
        <end position="12"/>
    </location>
</feature>
<organism evidence="2 3">
    <name type="scientific">Postia placenta MAD-698-R-SB12</name>
    <dbReference type="NCBI Taxonomy" id="670580"/>
    <lineage>
        <taxon>Eukaryota</taxon>
        <taxon>Fungi</taxon>
        <taxon>Dikarya</taxon>
        <taxon>Basidiomycota</taxon>
        <taxon>Agaricomycotina</taxon>
        <taxon>Agaricomycetes</taxon>
        <taxon>Polyporales</taxon>
        <taxon>Adustoporiaceae</taxon>
        <taxon>Rhodonia</taxon>
    </lineage>
</organism>